<dbReference type="GO" id="GO:0043953">
    <property type="term" value="P:protein transport by the Tat complex"/>
    <property type="evidence" value="ECO:0007669"/>
    <property type="project" value="UniProtKB-UniRule"/>
</dbReference>
<feature type="transmembrane region" description="Helical" evidence="9">
    <location>
        <begin position="6"/>
        <end position="23"/>
    </location>
</feature>
<dbReference type="EMBL" id="BIFT01000001">
    <property type="protein sequence ID" value="GCE27151.1"/>
    <property type="molecule type" value="Genomic_DNA"/>
</dbReference>
<evidence type="ECO:0000256" key="8">
    <source>
        <dbReference type="ARBA" id="ARBA00023136"/>
    </source>
</evidence>
<dbReference type="HAMAP" id="MF_00236">
    <property type="entry name" value="TatA_E"/>
    <property type="match status" value="1"/>
</dbReference>
<keyword evidence="4 9" id="KW-0812">Transmembrane</keyword>
<evidence type="ECO:0000256" key="4">
    <source>
        <dbReference type="ARBA" id="ARBA00022692"/>
    </source>
</evidence>
<dbReference type="GO" id="GO:0008320">
    <property type="term" value="F:protein transmembrane transporter activity"/>
    <property type="evidence" value="ECO:0007669"/>
    <property type="project" value="UniProtKB-UniRule"/>
</dbReference>
<comment type="similarity">
    <text evidence="9">Belongs to the TatA/E family.</text>
</comment>
<evidence type="ECO:0000256" key="9">
    <source>
        <dbReference type="HAMAP-Rule" id="MF_00236"/>
    </source>
</evidence>
<dbReference type="InterPro" id="IPR006312">
    <property type="entry name" value="TatA/E"/>
</dbReference>
<sequence length="110" mass="11768">MGLLGGHGLEFIVVLVVALLVFGPKKLPEMGSAIGKSIKEFKNGVNEITKPKEDEEEIQSKQSATESARLELEVIERELAAKKAALAAQEAAQPEVRATPSEVKSTPTVD</sequence>
<proteinExistence type="inferred from homology"/>
<dbReference type="InterPro" id="IPR003369">
    <property type="entry name" value="TatA/B/E"/>
</dbReference>
<dbReference type="Pfam" id="PF02416">
    <property type="entry name" value="TatA_B_E"/>
    <property type="match status" value="1"/>
</dbReference>
<keyword evidence="6 9" id="KW-1133">Transmembrane helix</keyword>
<name>A0A402B708_9CHLR</name>
<dbReference type="NCBIfam" id="TIGR01411">
    <property type="entry name" value="tatAE"/>
    <property type="match status" value="1"/>
</dbReference>
<dbReference type="Proteomes" id="UP000287171">
    <property type="component" value="Unassembled WGS sequence"/>
</dbReference>
<reference evidence="12" key="1">
    <citation type="submission" date="2018-12" db="EMBL/GenBank/DDBJ databases">
        <title>Tengunoibacter tsumagoiensis gen. nov., sp. nov., Dictyobacter kobayashii sp. nov., D. alpinus sp. nov., and D. joshuensis sp. nov. and description of Dictyobacteraceae fam. nov. within the order Ktedonobacterales isolated from Tengu-no-mugimeshi.</title>
        <authorList>
            <person name="Wang C.M."/>
            <person name="Zheng Y."/>
            <person name="Sakai Y."/>
            <person name="Toyoda A."/>
            <person name="Minakuchi Y."/>
            <person name="Abe K."/>
            <person name="Yokota A."/>
            <person name="Yabe S."/>
        </authorList>
    </citation>
    <scope>NUCLEOTIDE SEQUENCE [LARGE SCALE GENOMIC DNA]</scope>
    <source>
        <strain evidence="12">Uno16</strain>
    </source>
</reference>
<evidence type="ECO:0000313" key="12">
    <source>
        <dbReference type="Proteomes" id="UP000287171"/>
    </source>
</evidence>
<comment type="subunit">
    <text evidence="9">Forms a complex with TatC.</text>
</comment>
<gene>
    <name evidence="9" type="primary">tatA</name>
    <name evidence="11" type="ORF">KDA_26350</name>
</gene>
<dbReference type="NCBIfam" id="NF011430">
    <property type="entry name" value="PRK14861.1"/>
    <property type="match status" value="1"/>
</dbReference>
<organism evidence="11 12">
    <name type="scientific">Dictyobacter alpinus</name>
    <dbReference type="NCBI Taxonomy" id="2014873"/>
    <lineage>
        <taxon>Bacteria</taxon>
        <taxon>Bacillati</taxon>
        <taxon>Chloroflexota</taxon>
        <taxon>Ktedonobacteria</taxon>
        <taxon>Ktedonobacterales</taxon>
        <taxon>Dictyobacteraceae</taxon>
        <taxon>Dictyobacter</taxon>
    </lineage>
</organism>
<dbReference type="OrthoDB" id="163884at2"/>
<dbReference type="PANTHER" id="PTHR42982">
    <property type="entry name" value="SEC-INDEPENDENT PROTEIN TRANSLOCASE PROTEIN TATA"/>
    <property type="match status" value="1"/>
</dbReference>
<dbReference type="GO" id="GO:0033281">
    <property type="term" value="C:TAT protein transport complex"/>
    <property type="evidence" value="ECO:0007669"/>
    <property type="project" value="UniProtKB-UniRule"/>
</dbReference>
<dbReference type="AlphaFoldDB" id="A0A402B708"/>
<evidence type="ECO:0000256" key="5">
    <source>
        <dbReference type="ARBA" id="ARBA00022927"/>
    </source>
</evidence>
<keyword evidence="7 9" id="KW-0811">Translocation</keyword>
<evidence type="ECO:0000256" key="7">
    <source>
        <dbReference type="ARBA" id="ARBA00023010"/>
    </source>
</evidence>
<comment type="caution">
    <text evidence="11">The sequence shown here is derived from an EMBL/GenBank/DDBJ whole genome shotgun (WGS) entry which is preliminary data.</text>
</comment>
<evidence type="ECO:0000313" key="11">
    <source>
        <dbReference type="EMBL" id="GCE27151.1"/>
    </source>
</evidence>
<protein>
    <recommendedName>
        <fullName evidence="9">Sec-independent protein translocase protein TatA</fullName>
    </recommendedName>
</protein>
<keyword evidence="3 9" id="KW-1003">Cell membrane</keyword>
<evidence type="ECO:0000256" key="3">
    <source>
        <dbReference type="ARBA" id="ARBA00022475"/>
    </source>
</evidence>
<dbReference type="RefSeq" id="WP_126627529.1">
    <property type="nucleotide sequence ID" value="NZ_BIFT01000001.1"/>
</dbReference>
<evidence type="ECO:0000256" key="6">
    <source>
        <dbReference type="ARBA" id="ARBA00022989"/>
    </source>
</evidence>
<feature type="region of interest" description="Disordered" evidence="10">
    <location>
        <begin position="90"/>
        <end position="110"/>
    </location>
</feature>
<evidence type="ECO:0000256" key="10">
    <source>
        <dbReference type="SAM" id="MobiDB-lite"/>
    </source>
</evidence>
<keyword evidence="2 9" id="KW-0813">Transport</keyword>
<evidence type="ECO:0000256" key="2">
    <source>
        <dbReference type="ARBA" id="ARBA00022448"/>
    </source>
</evidence>
<keyword evidence="5 9" id="KW-0653">Protein transport</keyword>
<keyword evidence="8 9" id="KW-0472">Membrane</keyword>
<dbReference type="PANTHER" id="PTHR42982:SF1">
    <property type="entry name" value="SEC-INDEPENDENT PROTEIN TRANSLOCASE PROTEIN TATA"/>
    <property type="match status" value="1"/>
</dbReference>
<accession>A0A402B708</accession>
<keyword evidence="12" id="KW-1185">Reference proteome</keyword>
<comment type="function">
    <text evidence="9">Part of the twin-arginine translocation (Tat) system that transports large folded proteins containing a characteristic twin-arginine motif in their signal peptide across membranes. TatA could form the protein-conducting channel of the Tat system.</text>
</comment>
<comment type="subcellular location">
    <subcellularLocation>
        <location evidence="1 9">Cell membrane</location>
        <topology evidence="1 9">Single-pass membrane protein</topology>
    </subcellularLocation>
</comment>
<evidence type="ECO:0000256" key="1">
    <source>
        <dbReference type="ARBA" id="ARBA00004162"/>
    </source>
</evidence>
<dbReference type="Gene3D" id="1.20.5.3310">
    <property type="match status" value="1"/>
</dbReference>